<feature type="region of interest" description="Disordered" evidence="1">
    <location>
        <begin position="828"/>
        <end position="870"/>
    </location>
</feature>
<dbReference type="OrthoDB" id="3353795at2759"/>
<organism evidence="3 4">
    <name type="scientific">Ceraceosorus bombacis</name>
    <dbReference type="NCBI Taxonomy" id="401625"/>
    <lineage>
        <taxon>Eukaryota</taxon>
        <taxon>Fungi</taxon>
        <taxon>Dikarya</taxon>
        <taxon>Basidiomycota</taxon>
        <taxon>Ustilaginomycotina</taxon>
        <taxon>Exobasidiomycetes</taxon>
        <taxon>Ceraceosorales</taxon>
        <taxon>Ceraceosoraceae</taxon>
        <taxon>Ceraceosorus</taxon>
    </lineage>
</organism>
<dbReference type="SMART" id="SM00355">
    <property type="entry name" value="ZnF_C2H2"/>
    <property type="match status" value="4"/>
</dbReference>
<dbReference type="Proteomes" id="UP000054845">
    <property type="component" value="Unassembled WGS sequence"/>
</dbReference>
<dbReference type="STRING" id="401625.A0A0P1B7Q0"/>
<feature type="domain" description="C2H2-type" evidence="2">
    <location>
        <begin position="636"/>
        <end position="657"/>
    </location>
</feature>
<keyword evidence="4" id="KW-1185">Reference proteome</keyword>
<proteinExistence type="predicted"/>
<evidence type="ECO:0000259" key="2">
    <source>
        <dbReference type="PROSITE" id="PS00028"/>
    </source>
</evidence>
<feature type="compositionally biased region" description="Basic and acidic residues" evidence="1">
    <location>
        <begin position="830"/>
        <end position="840"/>
    </location>
</feature>
<sequence>MSSDRRTQRRAEKAAQAAAQRAFSTDAASLLAQEAILEQSRSLQALRPKTEKTHEVCLKKLKEYFKTALELPDWEDFFREYGSELPANPITLGRWKGFARWYAGQAVGHPGPLGASSSAASLPPISVRTAVSFTHSALSAHLRHTGTRTIDAAQFTQLTTYITTDLAQELGLTTAARHKPVATAVDMRAVLMQVYDPAYNWSSLAQRYSFTGMLKIMTFSASRPGELLLSESDCEGLCWRDVELIRRASQDQDGTSRFDLMARIKFHNLKGKTNNGSGAYKANVFVWDTREPIMRAAMGHNACSAAYRAYHAKTAQIDVQGLVAHGSENRERLRLPLLKHFNLPSAVSTIGRQEVFGAADVKHLQEAVRHAQATFKSSHADLSIRQGKQLGLALAKAVKSAENDLSQLISARLLAQWRKEVAAAVESENLRAFAPRIAELATAAAFQSTADGILLDTPSGNGVDVLLSLGNADLRDPAVLRANAEEELEVDLDLGLDVASIQAQPTAPRTHLDEEPNISLVPPTRFALAHANHAHMQATLKGGRDLESGQYLALLRLMLNEEMLHSLPLARATPSAKASAIPALEAMKVFMQCPLPEGKYRKTSWQGCGNVSGDDVAELVWHLGTQHANLAKGTPCRLCSKRFGSANDGYCHYEAEHNVVFANAAHRKLTQPPAIEEIVASITHRSELCHETLPGRAALLYHCMAHHDEFKHRGVPLPLPGASADLAKAGVCPICVKSDLPAVNAVTTFSRMQSLSEHFQTVHIHKDMEKPFVQEHCPYPTCATRCGTYVDLINHLVEEHGIAIFGMQEKQRQVWDGTAGMLYHVHRAEKRPSKAKEGSTSKRAKKVASSTEGETTALADKTNKAGPSRS</sequence>
<evidence type="ECO:0000313" key="3">
    <source>
        <dbReference type="EMBL" id="CEH11892.1"/>
    </source>
</evidence>
<accession>A0A0P1B7Q0</accession>
<dbReference type="EMBL" id="CCYA01000065">
    <property type="protein sequence ID" value="CEH11892.1"/>
    <property type="molecule type" value="Genomic_DNA"/>
</dbReference>
<dbReference type="InterPro" id="IPR013087">
    <property type="entry name" value="Znf_C2H2_type"/>
</dbReference>
<evidence type="ECO:0000256" key="1">
    <source>
        <dbReference type="SAM" id="MobiDB-lite"/>
    </source>
</evidence>
<reference evidence="3 4" key="1">
    <citation type="submission" date="2014-09" db="EMBL/GenBank/DDBJ databases">
        <authorList>
            <person name="Magalhaes I.L.F."/>
            <person name="Oliveira U."/>
            <person name="Santos F.R."/>
            <person name="Vidigal T.H.D.A."/>
            <person name="Brescovit A.D."/>
            <person name="Santos A.J."/>
        </authorList>
    </citation>
    <scope>NUCLEOTIDE SEQUENCE [LARGE SCALE GENOMIC DNA]</scope>
</reference>
<name>A0A0P1B7Q0_9BASI</name>
<dbReference type="PROSITE" id="PS00028">
    <property type="entry name" value="ZINC_FINGER_C2H2_1"/>
    <property type="match status" value="1"/>
</dbReference>
<evidence type="ECO:0000313" key="4">
    <source>
        <dbReference type="Proteomes" id="UP000054845"/>
    </source>
</evidence>
<dbReference type="PANTHER" id="PTHR37535">
    <property type="entry name" value="FLUG DOMAIN PROTEIN"/>
    <property type="match status" value="1"/>
</dbReference>
<protein>
    <submittedName>
        <fullName evidence="3">Zinc finger, C2H2-like</fullName>
    </submittedName>
</protein>
<dbReference type="AlphaFoldDB" id="A0A0P1B7Q0"/>
<dbReference type="PANTHER" id="PTHR37535:SF3">
    <property type="entry name" value="FLUG DOMAIN-CONTAINING PROTEIN"/>
    <property type="match status" value="1"/>
</dbReference>